<accession>A0A182MJZ3</accession>
<sequence length="160" mass="15819">MIMPISPTKMVEVNEAGQAGIPGHPALLHHQALAQHLPHHPVSLSHHQQARHPGLPIHLHHQGAPHPMASVIAGLARNGTVPSSPRHPSLANIPGLANGSANGSTGSTTNANGTPTANGAGGASAGGTGTMGPAALLSGHHPASFAPLNGHAGAIASYPS</sequence>
<feature type="region of interest" description="Disordered" evidence="1">
    <location>
        <begin position="78"/>
        <end position="125"/>
    </location>
</feature>
<reference evidence="2" key="2">
    <citation type="submission" date="2020-05" db="UniProtKB">
        <authorList>
            <consortium name="EnsemblMetazoa"/>
        </authorList>
    </citation>
    <scope>IDENTIFICATION</scope>
    <source>
        <strain evidence="2">A-37</strain>
    </source>
</reference>
<evidence type="ECO:0000256" key="1">
    <source>
        <dbReference type="SAM" id="MobiDB-lite"/>
    </source>
</evidence>
<dbReference type="Proteomes" id="UP000075883">
    <property type="component" value="Unassembled WGS sequence"/>
</dbReference>
<organism evidence="2 3">
    <name type="scientific">Anopheles culicifacies</name>
    <dbReference type="NCBI Taxonomy" id="139723"/>
    <lineage>
        <taxon>Eukaryota</taxon>
        <taxon>Metazoa</taxon>
        <taxon>Ecdysozoa</taxon>
        <taxon>Arthropoda</taxon>
        <taxon>Hexapoda</taxon>
        <taxon>Insecta</taxon>
        <taxon>Pterygota</taxon>
        <taxon>Neoptera</taxon>
        <taxon>Endopterygota</taxon>
        <taxon>Diptera</taxon>
        <taxon>Nematocera</taxon>
        <taxon>Culicoidea</taxon>
        <taxon>Culicidae</taxon>
        <taxon>Anophelinae</taxon>
        <taxon>Anopheles</taxon>
        <taxon>culicifacies species complex</taxon>
    </lineage>
</organism>
<dbReference type="EnsemblMetazoa" id="ACUA020119-RA">
    <property type="protein sequence ID" value="ACUA020119-PA"/>
    <property type="gene ID" value="ACUA020119"/>
</dbReference>
<proteinExistence type="predicted"/>
<dbReference type="EMBL" id="AXCM01013742">
    <property type="status" value="NOT_ANNOTATED_CDS"/>
    <property type="molecule type" value="Genomic_DNA"/>
</dbReference>
<evidence type="ECO:0000313" key="2">
    <source>
        <dbReference type="EnsemblMetazoa" id="ACUA020119-PA"/>
    </source>
</evidence>
<name>A0A182MJZ3_9DIPT</name>
<evidence type="ECO:0000313" key="3">
    <source>
        <dbReference type="Proteomes" id="UP000075883"/>
    </source>
</evidence>
<feature type="compositionally biased region" description="Low complexity" evidence="1">
    <location>
        <begin position="97"/>
        <end position="118"/>
    </location>
</feature>
<dbReference type="VEuPathDB" id="VectorBase:ACUA020119"/>
<dbReference type="AlphaFoldDB" id="A0A182MJZ3"/>
<protein>
    <submittedName>
        <fullName evidence="2">Uncharacterized protein</fullName>
    </submittedName>
</protein>
<keyword evidence="3" id="KW-1185">Reference proteome</keyword>
<reference evidence="3" key="1">
    <citation type="submission" date="2013-09" db="EMBL/GenBank/DDBJ databases">
        <title>The Genome Sequence of Anopheles culicifacies species A.</title>
        <authorList>
            <consortium name="The Broad Institute Genomics Platform"/>
            <person name="Neafsey D.E."/>
            <person name="Besansky N."/>
            <person name="Howell P."/>
            <person name="Walton C."/>
            <person name="Young S.K."/>
            <person name="Zeng Q."/>
            <person name="Gargeya S."/>
            <person name="Fitzgerald M."/>
            <person name="Haas B."/>
            <person name="Abouelleil A."/>
            <person name="Allen A.W."/>
            <person name="Alvarado L."/>
            <person name="Arachchi H.M."/>
            <person name="Berlin A.M."/>
            <person name="Chapman S.B."/>
            <person name="Gainer-Dewar J."/>
            <person name="Goldberg J."/>
            <person name="Griggs A."/>
            <person name="Gujja S."/>
            <person name="Hansen M."/>
            <person name="Howarth C."/>
            <person name="Imamovic A."/>
            <person name="Ireland A."/>
            <person name="Larimer J."/>
            <person name="McCowan C."/>
            <person name="Murphy C."/>
            <person name="Pearson M."/>
            <person name="Poon T.W."/>
            <person name="Priest M."/>
            <person name="Roberts A."/>
            <person name="Saif S."/>
            <person name="Shea T."/>
            <person name="Sisk P."/>
            <person name="Sykes S."/>
            <person name="Wortman J."/>
            <person name="Nusbaum C."/>
            <person name="Birren B."/>
        </authorList>
    </citation>
    <scope>NUCLEOTIDE SEQUENCE [LARGE SCALE GENOMIC DNA]</scope>
    <source>
        <strain evidence="3">A-37</strain>
    </source>
</reference>